<accession>A0A2S5TAU7</accession>
<evidence type="ECO:0000259" key="2">
    <source>
        <dbReference type="Pfam" id="PF01738"/>
    </source>
</evidence>
<dbReference type="Proteomes" id="UP000238220">
    <property type="component" value="Unassembled WGS sequence"/>
</dbReference>
<dbReference type="Gene3D" id="3.40.50.1820">
    <property type="entry name" value="alpha/beta hydrolase"/>
    <property type="match status" value="1"/>
</dbReference>
<dbReference type="InterPro" id="IPR050261">
    <property type="entry name" value="FrsA_esterase"/>
</dbReference>
<dbReference type="PANTHER" id="PTHR22946:SF4">
    <property type="entry name" value="ESTERASE FRSA"/>
    <property type="match status" value="1"/>
</dbReference>
<feature type="chain" id="PRO_5015685567" evidence="1">
    <location>
        <begin position="25"/>
        <end position="268"/>
    </location>
</feature>
<dbReference type="InterPro" id="IPR029058">
    <property type="entry name" value="AB_hydrolase_fold"/>
</dbReference>
<dbReference type="AlphaFoldDB" id="A0A2S5TAU7"/>
<sequence>MKIRNGIAALLAAGALCLAGGAQARTVEKVVDYQVGDQAYRGYVYYDTAGAKKRPVVLMVPNWMGTSEANRRQARKIAGRDYVVFLADMYGRDQQPANPDAAGKLVGQLYGNRLVLRTRVKAAKEQAQAAVKKLKLPANPDKIAAIGFCFGGSTVLELARTGEELSAVVSFHGNPSLDAPAPSQPPKARILVLHGDADPYVPVAQINAFLDEMRAAKVDWQMMRFGGAVHSFTDPDANQPGKAMYDPRAAKRAFEMMKDFLAESFAGR</sequence>
<dbReference type="InterPro" id="IPR002925">
    <property type="entry name" value="Dienelactn_hydro"/>
</dbReference>
<name>A0A2S5TAU7_9GAMM</name>
<evidence type="ECO:0000313" key="3">
    <source>
        <dbReference type="EMBL" id="PPE72141.1"/>
    </source>
</evidence>
<keyword evidence="3" id="KW-0378">Hydrolase</keyword>
<dbReference type="SUPFAM" id="SSF53474">
    <property type="entry name" value="alpha/beta-Hydrolases"/>
    <property type="match status" value="1"/>
</dbReference>
<reference evidence="3 4" key="1">
    <citation type="submission" date="2018-02" db="EMBL/GenBank/DDBJ databases">
        <title>Genome sequencing of Solimonas sp. HR-BB.</title>
        <authorList>
            <person name="Lee Y."/>
            <person name="Jeon C.O."/>
        </authorList>
    </citation>
    <scope>NUCLEOTIDE SEQUENCE [LARGE SCALE GENOMIC DNA]</scope>
    <source>
        <strain evidence="3 4">HR-BB</strain>
    </source>
</reference>
<comment type="caution">
    <text evidence="3">The sequence shown here is derived from an EMBL/GenBank/DDBJ whole genome shotgun (WGS) entry which is preliminary data.</text>
</comment>
<feature type="domain" description="Dienelactone hydrolase" evidence="2">
    <location>
        <begin position="43"/>
        <end position="263"/>
    </location>
</feature>
<organism evidence="3 4">
    <name type="scientific">Solimonas fluminis</name>
    <dbReference type="NCBI Taxonomy" id="2086571"/>
    <lineage>
        <taxon>Bacteria</taxon>
        <taxon>Pseudomonadati</taxon>
        <taxon>Pseudomonadota</taxon>
        <taxon>Gammaproteobacteria</taxon>
        <taxon>Nevskiales</taxon>
        <taxon>Nevskiaceae</taxon>
        <taxon>Solimonas</taxon>
    </lineage>
</organism>
<dbReference type="GO" id="GO:0016787">
    <property type="term" value="F:hydrolase activity"/>
    <property type="evidence" value="ECO:0007669"/>
    <property type="project" value="UniProtKB-KW"/>
</dbReference>
<feature type="signal peptide" evidence="1">
    <location>
        <begin position="1"/>
        <end position="24"/>
    </location>
</feature>
<dbReference type="PANTHER" id="PTHR22946">
    <property type="entry name" value="DIENELACTONE HYDROLASE DOMAIN-CONTAINING PROTEIN-RELATED"/>
    <property type="match status" value="1"/>
</dbReference>
<evidence type="ECO:0000313" key="4">
    <source>
        <dbReference type="Proteomes" id="UP000238220"/>
    </source>
</evidence>
<keyword evidence="1" id="KW-0732">Signal</keyword>
<keyword evidence="4" id="KW-1185">Reference proteome</keyword>
<dbReference type="OrthoDB" id="9787933at2"/>
<dbReference type="EMBL" id="PSNW01000015">
    <property type="protein sequence ID" value="PPE72141.1"/>
    <property type="molecule type" value="Genomic_DNA"/>
</dbReference>
<protein>
    <submittedName>
        <fullName evidence="3">Dienelactone hydrolase</fullName>
    </submittedName>
</protein>
<proteinExistence type="predicted"/>
<dbReference type="RefSeq" id="WP_104232101.1">
    <property type="nucleotide sequence ID" value="NZ_PSNW01000015.1"/>
</dbReference>
<gene>
    <name evidence="3" type="ORF">C3942_19785</name>
</gene>
<evidence type="ECO:0000256" key="1">
    <source>
        <dbReference type="SAM" id="SignalP"/>
    </source>
</evidence>
<dbReference type="Pfam" id="PF01738">
    <property type="entry name" value="DLH"/>
    <property type="match status" value="1"/>
</dbReference>